<dbReference type="InterPro" id="IPR011256">
    <property type="entry name" value="Reg_factor_effector_dom_sf"/>
</dbReference>
<dbReference type="InterPro" id="IPR006917">
    <property type="entry name" value="SOUL_heme-bd"/>
</dbReference>
<dbReference type="KEGG" id="aplc:110990259"/>
<dbReference type="OMA" id="DESTWIC"/>
<dbReference type="PANTHER" id="PTHR11220:SF1">
    <property type="entry name" value="HEME-BINDING PROTEIN 2"/>
    <property type="match status" value="1"/>
</dbReference>
<evidence type="ECO:0000256" key="2">
    <source>
        <dbReference type="SAM" id="SignalP"/>
    </source>
</evidence>
<dbReference type="AlphaFoldDB" id="A0A8B7ZZ94"/>
<evidence type="ECO:0000256" key="1">
    <source>
        <dbReference type="ARBA" id="ARBA00009817"/>
    </source>
</evidence>
<accession>A0A8B7ZZ94</accession>
<protein>
    <submittedName>
        <fullName evidence="4">Uncharacterized protein LOC110990259</fullName>
    </submittedName>
</protein>
<evidence type="ECO:0000313" key="4">
    <source>
        <dbReference type="RefSeq" id="XP_022110843.1"/>
    </source>
</evidence>
<dbReference type="SUPFAM" id="SSF55136">
    <property type="entry name" value="Probable bacterial effector-binding domain"/>
    <property type="match status" value="4"/>
</dbReference>
<dbReference type="GO" id="GO:0020037">
    <property type="term" value="F:heme binding"/>
    <property type="evidence" value="ECO:0007669"/>
    <property type="project" value="TreeGrafter"/>
</dbReference>
<dbReference type="Proteomes" id="UP000694845">
    <property type="component" value="Unplaced"/>
</dbReference>
<dbReference type="Gene3D" id="3.20.80.10">
    <property type="entry name" value="Regulatory factor, effector binding domain"/>
    <property type="match status" value="4"/>
</dbReference>
<reference evidence="4" key="1">
    <citation type="submission" date="2025-08" db="UniProtKB">
        <authorList>
            <consortium name="RefSeq"/>
        </authorList>
    </citation>
    <scope>IDENTIFICATION</scope>
</reference>
<proteinExistence type="inferred from homology"/>
<dbReference type="OrthoDB" id="10051409at2759"/>
<keyword evidence="2" id="KW-0732">Signal</keyword>
<sequence length="869" mass="99487">MFRLVFLVGLFGLLAQAAVPSRDSSLVDSAYNPSDGGSSSSEQTAQTGSVWSWLTNSWNSVRSWFGWEPNPILNYRPFPPYQELCDPRVSFGYQAREYGASVWVAVTVNSPYSDVAVLFARPKLENYFNGGNDRGLKIRMTTPLRLKSPPSTSRWGPDIEQKTLVYYMYLPPELHANPPEPNDTDVVILREQARKYFVITFPSYNYAFLDFQKRGELVNLLDEQREEYQREFFFVDVYNTRWEVTGRQNEVLLLFSPNVATPNCAPRETVPAAPRPGVTAAVITSSSEPEYKQLCSSRTTEYDAREYKRAVWISTTVNAVSSDVGKFDAFPKLDRYFDGNNDQGVKIQNTYPVRITQEWPKSPYIFEVFRDYTYAYYLPPELYKNIPEPLDPAVSILDEPAATMFALNYTGFTFEFKDQQMLIRLQNLLDEAGESYMSSWRWARNQYYYSTQIFGRRNDILVYMDPHLKTPQCTLEEGEFPPCEHRGKDCPSYRVLQSLTDDIQRRHFSGNLYVLRRTNTCNMSAAYSTAYMPLHRYFRGANSRNENITRVPPVVLVHKSKENPPEGCDFTYNLMFHMPTEAQRNPPEPTEVGTELFRIEAREVFVMTFQEKATQDLVDTKVARMKTELDSRALCYDKDEFALASFDAPWRPLPHRREIWIVQADCTQQVPEQNPTYSIQAGSGCSAETLCPMYQTVGSHPTFEERVYQTSLWVCKATTSCDVEDAFNDAITPLYEYFQALYEVEPIARPVWSYLSVSDFKSIGCNKVITTCAFLPEAGRLPLTQPGNGMKLEYHAEEGAPRQPLYVTNLEGPSTVENINSGITTLLLAIQDANLNHNNVFVFRYTLPRDEGEPKTEVGAYADSLAYQI</sequence>
<gene>
    <name evidence="4" type="primary">LOC110990259</name>
</gene>
<evidence type="ECO:0000313" key="3">
    <source>
        <dbReference type="Proteomes" id="UP000694845"/>
    </source>
</evidence>
<dbReference type="PANTHER" id="PTHR11220">
    <property type="entry name" value="HEME-BINDING PROTEIN-RELATED"/>
    <property type="match status" value="1"/>
</dbReference>
<name>A0A8B7ZZ94_ACAPL</name>
<dbReference type="Pfam" id="PF04832">
    <property type="entry name" value="SOUL"/>
    <property type="match status" value="4"/>
</dbReference>
<feature type="signal peptide" evidence="2">
    <location>
        <begin position="1"/>
        <end position="17"/>
    </location>
</feature>
<keyword evidence="3" id="KW-1185">Reference proteome</keyword>
<dbReference type="RefSeq" id="XP_022110843.1">
    <property type="nucleotide sequence ID" value="XM_022255151.1"/>
</dbReference>
<comment type="similarity">
    <text evidence="1">Belongs to the HEBP family.</text>
</comment>
<organism evidence="3 4">
    <name type="scientific">Acanthaster planci</name>
    <name type="common">Crown-of-thorns starfish</name>
    <dbReference type="NCBI Taxonomy" id="133434"/>
    <lineage>
        <taxon>Eukaryota</taxon>
        <taxon>Metazoa</taxon>
        <taxon>Echinodermata</taxon>
        <taxon>Eleutherozoa</taxon>
        <taxon>Asterozoa</taxon>
        <taxon>Asteroidea</taxon>
        <taxon>Valvatacea</taxon>
        <taxon>Valvatida</taxon>
        <taxon>Acanthasteridae</taxon>
        <taxon>Acanthaster</taxon>
    </lineage>
</organism>
<feature type="chain" id="PRO_5034106849" evidence="2">
    <location>
        <begin position="18"/>
        <end position="869"/>
    </location>
</feature>
<dbReference type="GeneID" id="110990259"/>